<evidence type="ECO:0000256" key="1">
    <source>
        <dbReference type="ARBA" id="ARBA00008857"/>
    </source>
</evidence>
<dbReference type="EMBL" id="SOEC01000008">
    <property type="protein sequence ID" value="TDX29152.1"/>
    <property type="molecule type" value="Genomic_DNA"/>
</dbReference>
<evidence type="ECO:0000259" key="7">
    <source>
        <dbReference type="PROSITE" id="PS51900"/>
    </source>
</evidence>
<evidence type="ECO:0000313" key="8">
    <source>
        <dbReference type="EMBL" id="TDX29152.1"/>
    </source>
</evidence>
<name>A0A4R8FZQ3_9GAMM</name>
<dbReference type="PROSITE" id="PS51898">
    <property type="entry name" value="TYR_RECOMBINASE"/>
    <property type="match status" value="1"/>
</dbReference>
<dbReference type="GO" id="GO:0015074">
    <property type="term" value="P:DNA integration"/>
    <property type="evidence" value="ECO:0007669"/>
    <property type="project" value="UniProtKB-KW"/>
</dbReference>
<evidence type="ECO:0000313" key="9">
    <source>
        <dbReference type="Proteomes" id="UP000294489"/>
    </source>
</evidence>
<keyword evidence="3 5" id="KW-0238">DNA-binding</keyword>
<keyword evidence="2" id="KW-0229">DNA integration</keyword>
<evidence type="ECO:0000256" key="4">
    <source>
        <dbReference type="ARBA" id="ARBA00023172"/>
    </source>
</evidence>
<evidence type="ECO:0000256" key="2">
    <source>
        <dbReference type="ARBA" id="ARBA00022908"/>
    </source>
</evidence>
<sequence length="335" mass="39309">MSKLGIPRVYWKDGAWRYKCNERQAKLIGKTWLKLGATEAEARAEFARWESRLFPKAGMGRLFDRYEAEVIPLKESEATRKSNYDELKKLRLVFAECEPGDITVHDIYAYLDKRAQQSPTQANHEISLLKHIFKYAQRWGVHDHNPAAPVEKLKVAPRDRYVTDTEFATFLKYTTPWVRHYALFKYLTGLRQRDILSLRLDQLQTDGIVMRASKTRKQFIIPWTEQLRRIVAWVKANNKKQGPTLFCDRNGNAYNKDSFHTRWQWGMRKAMKEGGLRERFTEHDLRAKHATDAEQQGIDVTTNLQHSDQRTTQIYLRQKQVLSIIALEIEGVEIL</sequence>
<gene>
    <name evidence="8" type="ORF">DFO67_108196</name>
</gene>
<feature type="domain" description="Core-binding (CB)" evidence="7">
    <location>
        <begin position="57"/>
        <end position="137"/>
    </location>
</feature>
<dbReference type="GO" id="GO:0003677">
    <property type="term" value="F:DNA binding"/>
    <property type="evidence" value="ECO:0007669"/>
    <property type="project" value="UniProtKB-UniRule"/>
</dbReference>
<evidence type="ECO:0000256" key="3">
    <source>
        <dbReference type="ARBA" id="ARBA00023125"/>
    </source>
</evidence>
<dbReference type="InterPro" id="IPR011010">
    <property type="entry name" value="DNA_brk_join_enz"/>
</dbReference>
<comment type="caution">
    <text evidence="8">The sequence shown here is derived from an EMBL/GenBank/DDBJ whole genome shotgun (WGS) entry which is preliminary data.</text>
</comment>
<proteinExistence type="inferred from homology"/>
<evidence type="ECO:0000256" key="5">
    <source>
        <dbReference type="PROSITE-ProRule" id="PRU01248"/>
    </source>
</evidence>
<dbReference type="InterPro" id="IPR013762">
    <property type="entry name" value="Integrase-like_cat_sf"/>
</dbReference>
<dbReference type="InterPro" id="IPR050090">
    <property type="entry name" value="Tyrosine_recombinase_XerCD"/>
</dbReference>
<dbReference type="GO" id="GO:0006310">
    <property type="term" value="P:DNA recombination"/>
    <property type="evidence" value="ECO:0007669"/>
    <property type="project" value="UniProtKB-KW"/>
</dbReference>
<dbReference type="InterPro" id="IPR010998">
    <property type="entry name" value="Integrase_recombinase_N"/>
</dbReference>
<dbReference type="PANTHER" id="PTHR30349:SF41">
    <property type="entry name" value="INTEGRASE_RECOMBINASE PROTEIN MJ0367-RELATED"/>
    <property type="match status" value="1"/>
</dbReference>
<dbReference type="AlphaFoldDB" id="A0A4R8FZQ3"/>
<organism evidence="8 9">
    <name type="scientific">Modicisalibacter xianhensis</name>
    <dbReference type="NCBI Taxonomy" id="442341"/>
    <lineage>
        <taxon>Bacteria</taxon>
        <taxon>Pseudomonadati</taxon>
        <taxon>Pseudomonadota</taxon>
        <taxon>Gammaproteobacteria</taxon>
        <taxon>Oceanospirillales</taxon>
        <taxon>Halomonadaceae</taxon>
        <taxon>Modicisalibacter</taxon>
    </lineage>
</organism>
<dbReference type="SUPFAM" id="SSF56349">
    <property type="entry name" value="DNA breaking-rejoining enzymes"/>
    <property type="match status" value="1"/>
</dbReference>
<comment type="similarity">
    <text evidence="1">Belongs to the 'phage' integrase family.</text>
</comment>
<accession>A0A4R8FZQ3</accession>
<dbReference type="InterPro" id="IPR044068">
    <property type="entry name" value="CB"/>
</dbReference>
<keyword evidence="4" id="KW-0233">DNA recombination</keyword>
<dbReference type="PANTHER" id="PTHR30349">
    <property type="entry name" value="PHAGE INTEGRASE-RELATED"/>
    <property type="match status" value="1"/>
</dbReference>
<evidence type="ECO:0000259" key="6">
    <source>
        <dbReference type="PROSITE" id="PS51898"/>
    </source>
</evidence>
<protein>
    <submittedName>
        <fullName evidence="8">Site-specific recombinase XerD</fullName>
    </submittedName>
</protein>
<dbReference type="OrthoDB" id="6173494at2"/>
<dbReference type="Proteomes" id="UP000294489">
    <property type="component" value="Unassembled WGS sequence"/>
</dbReference>
<dbReference type="Gene3D" id="1.10.443.10">
    <property type="entry name" value="Intergrase catalytic core"/>
    <property type="match status" value="1"/>
</dbReference>
<dbReference type="InterPro" id="IPR002104">
    <property type="entry name" value="Integrase_catalytic"/>
</dbReference>
<feature type="domain" description="Tyr recombinase" evidence="6">
    <location>
        <begin position="157"/>
        <end position="335"/>
    </location>
</feature>
<dbReference type="Gene3D" id="1.10.150.130">
    <property type="match status" value="1"/>
</dbReference>
<reference evidence="8 9" key="1">
    <citation type="submission" date="2019-03" db="EMBL/GenBank/DDBJ databases">
        <title>Freshwater and sediment microbial communities from various areas in North America, analyzing microbe dynamics in response to fracking.</title>
        <authorList>
            <person name="Lamendella R."/>
        </authorList>
    </citation>
    <scope>NUCLEOTIDE SEQUENCE [LARGE SCALE GENOMIC DNA]</scope>
    <source>
        <strain evidence="8 9">6_TX</strain>
    </source>
</reference>
<dbReference type="Pfam" id="PF00589">
    <property type="entry name" value="Phage_integrase"/>
    <property type="match status" value="1"/>
</dbReference>
<dbReference type="RefSeq" id="WP_134017989.1">
    <property type="nucleotide sequence ID" value="NZ_SOEC01000008.1"/>
</dbReference>
<dbReference type="PROSITE" id="PS51900">
    <property type="entry name" value="CB"/>
    <property type="match status" value="1"/>
</dbReference>